<evidence type="ECO:0008006" key="4">
    <source>
        <dbReference type="Google" id="ProtNLM"/>
    </source>
</evidence>
<dbReference type="Proteomes" id="UP001207228">
    <property type="component" value="Unassembled WGS sequence"/>
</dbReference>
<comment type="caution">
    <text evidence="2">The sequence shown here is derived from an EMBL/GenBank/DDBJ whole genome shotgun (WGS) entry which is preliminary data.</text>
</comment>
<gene>
    <name evidence="2" type="ORF">OO017_13180</name>
</gene>
<accession>A0ABT3RHM3</accession>
<protein>
    <recommendedName>
        <fullName evidence="4">DUF2784 family protein</fullName>
    </recommendedName>
</protein>
<dbReference type="RefSeq" id="WP_266052967.1">
    <property type="nucleotide sequence ID" value="NZ_JAPFQO010000008.1"/>
</dbReference>
<evidence type="ECO:0000256" key="1">
    <source>
        <dbReference type="SAM" id="Phobius"/>
    </source>
</evidence>
<name>A0ABT3RHM3_9BACT</name>
<feature type="transmembrane region" description="Helical" evidence="1">
    <location>
        <begin position="53"/>
        <end position="71"/>
    </location>
</feature>
<dbReference type="EMBL" id="JAPFQO010000008">
    <property type="protein sequence ID" value="MCX2740904.1"/>
    <property type="molecule type" value="Genomic_DNA"/>
</dbReference>
<keyword evidence="1" id="KW-1133">Transmembrane helix</keyword>
<evidence type="ECO:0000313" key="2">
    <source>
        <dbReference type="EMBL" id="MCX2740904.1"/>
    </source>
</evidence>
<feature type="transmembrane region" description="Helical" evidence="1">
    <location>
        <begin position="107"/>
        <end position="124"/>
    </location>
</feature>
<keyword evidence="1" id="KW-0472">Membrane</keyword>
<feature type="transmembrane region" description="Helical" evidence="1">
    <location>
        <begin position="21"/>
        <end position="47"/>
    </location>
</feature>
<evidence type="ECO:0000313" key="3">
    <source>
        <dbReference type="Proteomes" id="UP001207228"/>
    </source>
</evidence>
<proteinExistence type="predicted"/>
<sequence length="126" mass="14905">MKLQPKTQQQNMSLSNGQKLVLIKVLHTLIWLFFNVVIFYLLYAVLVNRIDKWVWICLGLILLEGLVLLVFKNMCPVTVVARNYSSSTRDNFDIYLPNWLARYNKQIYTTIVIISVLMLIYRMFLE</sequence>
<organism evidence="2 3">
    <name type="scientific">Pontibacter anaerobius</name>
    <dbReference type="NCBI Taxonomy" id="2993940"/>
    <lineage>
        <taxon>Bacteria</taxon>
        <taxon>Pseudomonadati</taxon>
        <taxon>Bacteroidota</taxon>
        <taxon>Cytophagia</taxon>
        <taxon>Cytophagales</taxon>
        <taxon>Hymenobacteraceae</taxon>
        <taxon>Pontibacter</taxon>
    </lineage>
</organism>
<keyword evidence="3" id="KW-1185">Reference proteome</keyword>
<keyword evidence="1" id="KW-0812">Transmembrane</keyword>
<reference evidence="2 3" key="1">
    <citation type="submission" date="2022-11" db="EMBL/GenBank/DDBJ databases">
        <title>The characterization of three novel Bacteroidetes species and genomic analysis of their roles in tidal elemental geochemical cycles.</title>
        <authorList>
            <person name="Ma K.-J."/>
        </authorList>
    </citation>
    <scope>NUCLEOTIDE SEQUENCE [LARGE SCALE GENOMIC DNA]</scope>
    <source>
        <strain evidence="2 3">M82</strain>
    </source>
</reference>